<gene>
    <name evidence="2" type="ORF">SAMN06265373_105428</name>
</gene>
<comment type="caution">
    <text evidence="2">The sequence shown here is derived from an EMBL/GenBank/DDBJ whole genome shotgun (WGS) entry which is preliminary data.</text>
</comment>
<dbReference type="CDD" id="cd04301">
    <property type="entry name" value="NAT_SF"/>
    <property type="match status" value="1"/>
</dbReference>
<dbReference type="InterPro" id="IPR016181">
    <property type="entry name" value="Acyl_CoA_acyltransferase"/>
</dbReference>
<dbReference type="PROSITE" id="PS51186">
    <property type="entry name" value="GNAT"/>
    <property type="match status" value="1"/>
</dbReference>
<dbReference type="Proteomes" id="UP001157961">
    <property type="component" value="Unassembled WGS sequence"/>
</dbReference>
<dbReference type="RefSeq" id="WP_283426822.1">
    <property type="nucleotide sequence ID" value="NZ_FXTY01000005.1"/>
</dbReference>
<dbReference type="InterPro" id="IPR052729">
    <property type="entry name" value="Acyl/Acetyltrans_Enzymes"/>
</dbReference>
<dbReference type="InterPro" id="IPR000182">
    <property type="entry name" value="GNAT_dom"/>
</dbReference>
<protein>
    <submittedName>
        <fullName evidence="2">Acetyltransferase (GNAT) family protein</fullName>
    </submittedName>
</protein>
<sequence length="278" mass="29458">MTVFRNATQDELVRILDWAAEEGWNPGLQDAAAFWQADPEGFFVAVVDGQLAAAISVVNHTEDFAFLGLYIARPAFRGQGIGYGLWQHALKHAGARVVGLDGVPDQQDNYAASEFELFSATTRFTGEVDAAGSDSVRLAAPEDVAALIDMEAAASGVRKPAYLGAWVASVKSRQTWVVQGAEGVAGFCTARRCREGVKIGPLWAQSEKDALALIAHVAAQMGGPVTLDVPDTSVPLKTLCQTLNLTPGFATARMYRGTPVPVGVAESGYFAVSTLELG</sequence>
<dbReference type="PANTHER" id="PTHR47237:SF1">
    <property type="entry name" value="SLL0310 PROTEIN"/>
    <property type="match status" value="1"/>
</dbReference>
<dbReference type="SUPFAM" id="SSF55729">
    <property type="entry name" value="Acyl-CoA N-acyltransferases (Nat)"/>
    <property type="match status" value="1"/>
</dbReference>
<evidence type="ECO:0000259" key="1">
    <source>
        <dbReference type="PROSITE" id="PS51186"/>
    </source>
</evidence>
<proteinExistence type="predicted"/>
<organism evidence="2 3">
    <name type="scientific">Shimia sagamensis</name>
    <dbReference type="NCBI Taxonomy" id="1566352"/>
    <lineage>
        <taxon>Bacteria</taxon>
        <taxon>Pseudomonadati</taxon>
        <taxon>Pseudomonadota</taxon>
        <taxon>Alphaproteobacteria</taxon>
        <taxon>Rhodobacterales</taxon>
        <taxon>Roseobacteraceae</taxon>
    </lineage>
</organism>
<dbReference type="PANTHER" id="PTHR47237">
    <property type="entry name" value="SLL0310 PROTEIN"/>
    <property type="match status" value="1"/>
</dbReference>
<feature type="domain" description="N-acetyltransferase" evidence="1">
    <location>
        <begin position="2"/>
        <end position="151"/>
    </location>
</feature>
<dbReference type="Gene3D" id="3.40.630.90">
    <property type="match status" value="1"/>
</dbReference>
<reference evidence="2 3" key="1">
    <citation type="submission" date="2017-05" db="EMBL/GenBank/DDBJ databases">
        <authorList>
            <person name="Varghese N."/>
            <person name="Submissions S."/>
        </authorList>
    </citation>
    <scope>NUCLEOTIDE SEQUENCE [LARGE SCALE GENOMIC DNA]</scope>
    <source>
        <strain evidence="2 3">DSM 29734</strain>
    </source>
</reference>
<evidence type="ECO:0000313" key="2">
    <source>
        <dbReference type="EMBL" id="SMP27607.1"/>
    </source>
</evidence>
<dbReference type="Pfam" id="PF18014">
    <property type="entry name" value="Acetyltransf_18"/>
    <property type="match status" value="1"/>
</dbReference>
<evidence type="ECO:0000313" key="3">
    <source>
        <dbReference type="Proteomes" id="UP001157961"/>
    </source>
</evidence>
<name>A0ABY1P8D3_9RHOB</name>
<dbReference type="EMBL" id="FXTY01000005">
    <property type="protein sequence ID" value="SMP27607.1"/>
    <property type="molecule type" value="Genomic_DNA"/>
</dbReference>
<dbReference type="InterPro" id="IPR041496">
    <property type="entry name" value="YitH/HolE_GNAT"/>
</dbReference>
<dbReference type="Gene3D" id="3.40.630.30">
    <property type="match status" value="1"/>
</dbReference>
<dbReference type="Pfam" id="PF00583">
    <property type="entry name" value="Acetyltransf_1"/>
    <property type="match status" value="1"/>
</dbReference>
<keyword evidence="3" id="KW-1185">Reference proteome</keyword>
<accession>A0ABY1P8D3</accession>